<accession>A0ABX3PD42</accession>
<dbReference type="RefSeq" id="WP_081176503.1">
    <property type="nucleotide sequence ID" value="NZ_MSPX01000010.1"/>
</dbReference>
<keyword evidence="2" id="KW-1185">Reference proteome</keyword>
<sequence>MTVPEHSQSAAVEQAAIWLADLREPPHPVVPALKERFGLSAVEACEAIALADRMRIYRKAHG</sequence>
<dbReference type="Proteomes" id="UP000192652">
    <property type="component" value="Unassembled WGS sequence"/>
</dbReference>
<evidence type="ECO:0000313" key="2">
    <source>
        <dbReference type="Proteomes" id="UP000192652"/>
    </source>
</evidence>
<comment type="caution">
    <text evidence="1">The sequence shown here is derived from an EMBL/GenBank/DDBJ whole genome shotgun (WGS) entry which is preliminary data.</text>
</comment>
<dbReference type="EMBL" id="MSPX01000010">
    <property type="protein sequence ID" value="OQP86029.1"/>
    <property type="molecule type" value="Genomic_DNA"/>
</dbReference>
<name>A0ABX3PD42_9HYPH</name>
<reference evidence="1 2" key="1">
    <citation type="journal article" date="2017" name="Antonie Van Leeuwenhoek">
        <title>Rhizobium rhizosphaerae sp. nov., a novel species isolated from rice rhizosphere.</title>
        <authorList>
            <person name="Zhao J.J."/>
            <person name="Zhang J."/>
            <person name="Zhang R.J."/>
            <person name="Zhang C.W."/>
            <person name="Yin H.Q."/>
            <person name="Zhang X.X."/>
        </authorList>
    </citation>
    <scope>NUCLEOTIDE SEQUENCE [LARGE SCALE GENOMIC DNA]</scope>
    <source>
        <strain evidence="1 2">RD15</strain>
    </source>
</reference>
<proteinExistence type="predicted"/>
<gene>
    <name evidence="1" type="ORF">BTR14_13175</name>
</gene>
<organism evidence="1 2">
    <name type="scientific">Xaviernesmea rhizosphaerae</name>
    <dbReference type="NCBI Taxonomy" id="1672749"/>
    <lineage>
        <taxon>Bacteria</taxon>
        <taxon>Pseudomonadati</taxon>
        <taxon>Pseudomonadota</taxon>
        <taxon>Alphaproteobacteria</taxon>
        <taxon>Hyphomicrobiales</taxon>
        <taxon>Rhizobiaceae</taxon>
        <taxon>Rhizobium/Agrobacterium group</taxon>
        <taxon>Xaviernesmea</taxon>
    </lineage>
</organism>
<evidence type="ECO:0000313" key="1">
    <source>
        <dbReference type="EMBL" id="OQP86029.1"/>
    </source>
</evidence>
<protein>
    <submittedName>
        <fullName evidence="1">Uncharacterized protein</fullName>
    </submittedName>
</protein>